<evidence type="ECO:0000313" key="2">
    <source>
        <dbReference type="EMBL" id="QHT15912.1"/>
    </source>
</evidence>
<reference evidence="2" key="1">
    <citation type="journal article" date="2020" name="Nature">
        <title>Giant virus diversity and host interactions through global metagenomics.</title>
        <authorList>
            <person name="Schulz F."/>
            <person name="Roux S."/>
            <person name="Paez-Espino D."/>
            <person name="Jungbluth S."/>
            <person name="Walsh D.A."/>
            <person name="Denef V.J."/>
            <person name="McMahon K.D."/>
            <person name="Konstantinidis K.T."/>
            <person name="Eloe-Fadrosh E.A."/>
            <person name="Kyrpides N.C."/>
            <person name="Woyke T."/>
        </authorList>
    </citation>
    <scope>NUCLEOTIDE SEQUENCE</scope>
    <source>
        <strain evidence="2">GVMAG-M-3300023174-182</strain>
    </source>
</reference>
<dbReference type="EMBL" id="MN739614">
    <property type="protein sequence ID" value="QHT15912.1"/>
    <property type="molecule type" value="Genomic_DNA"/>
</dbReference>
<proteinExistence type="predicted"/>
<name>A0A6C0DHR0_9ZZZZ</name>
<protein>
    <submittedName>
        <fullName evidence="2">Uncharacterized protein</fullName>
    </submittedName>
</protein>
<accession>A0A6C0DHR0</accession>
<sequence>MTTTSTLTSSTSNFNINNFNDLINQANKLISCGPSCEKEKQSELLKQKYLEAQYNVTHAPEELSEATKNYIIYTQGDSEYNDYLDKDLEKKADAIISMYKSNLTSDINNIQNKLTTYKGLQINFDNIIDLYKKYKYENGVLENKYKDKNSDILTNDRKTYYKDQSIDQLNGYYYFLFFVYVLVVIVYFLSIFLVNSNVKLSIRFLVLILLVLYPFILNYILV</sequence>
<organism evidence="2">
    <name type="scientific">viral metagenome</name>
    <dbReference type="NCBI Taxonomy" id="1070528"/>
    <lineage>
        <taxon>unclassified sequences</taxon>
        <taxon>metagenomes</taxon>
        <taxon>organismal metagenomes</taxon>
    </lineage>
</organism>
<keyword evidence="1" id="KW-0472">Membrane</keyword>
<keyword evidence="1" id="KW-1133">Transmembrane helix</keyword>
<feature type="transmembrane region" description="Helical" evidence="1">
    <location>
        <begin position="172"/>
        <end position="194"/>
    </location>
</feature>
<feature type="transmembrane region" description="Helical" evidence="1">
    <location>
        <begin position="200"/>
        <end position="221"/>
    </location>
</feature>
<evidence type="ECO:0000256" key="1">
    <source>
        <dbReference type="SAM" id="Phobius"/>
    </source>
</evidence>
<dbReference type="AlphaFoldDB" id="A0A6C0DHR0"/>
<keyword evidence="1" id="KW-0812">Transmembrane</keyword>